<keyword evidence="3" id="KW-1003">Cell membrane</keyword>
<evidence type="ECO:0000313" key="8">
    <source>
        <dbReference type="EMBL" id="RJL13676.1"/>
    </source>
</evidence>
<dbReference type="OrthoDB" id="9761224at2"/>
<organism evidence="8 9">
    <name type="scientific">Paracoccus siganidrum</name>
    <dbReference type="NCBI Taxonomy" id="1276757"/>
    <lineage>
        <taxon>Bacteria</taxon>
        <taxon>Pseudomonadati</taxon>
        <taxon>Pseudomonadota</taxon>
        <taxon>Alphaproteobacteria</taxon>
        <taxon>Rhodobacterales</taxon>
        <taxon>Paracoccaceae</taxon>
        <taxon>Paracoccus</taxon>
    </lineage>
</organism>
<evidence type="ECO:0000313" key="9">
    <source>
        <dbReference type="Proteomes" id="UP000283587"/>
    </source>
</evidence>
<dbReference type="GO" id="GO:0005886">
    <property type="term" value="C:plasma membrane"/>
    <property type="evidence" value="ECO:0007669"/>
    <property type="project" value="UniProtKB-SubCell"/>
</dbReference>
<dbReference type="GO" id="GO:0009267">
    <property type="term" value="P:cellular response to starvation"/>
    <property type="evidence" value="ECO:0007669"/>
    <property type="project" value="InterPro"/>
</dbReference>
<dbReference type="Proteomes" id="UP000283587">
    <property type="component" value="Unassembled WGS sequence"/>
</dbReference>
<accession>A0A419A669</accession>
<gene>
    <name evidence="8" type="ORF">D3P05_11755</name>
</gene>
<evidence type="ECO:0000256" key="6">
    <source>
        <dbReference type="ARBA" id="ARBA00023136"/>
    </source>
</evidence>
<comment type="similarity">
    <text evidence="2">Belongs to the peptide transporter carbon starvation (CstA) (TC 2.A.114) family.</text>
</comment>
<comment type="caution">
    <text evidence="8">The sequence shown here is derived from an EMBL/GenBank/DDBJ whole genome shotgun (WGS) entry which is preliminary data.</text>
</comment>
<evidence type="ECO:0000256" key="1">
    <source>
        <dbReference type="ARBA" id="ARBA00004651"/>
    </source>
</evidence>
<feature type="domain" description="CstA N-terminal" evidence="7">
    <location>
        <begin position="2"/>
        <end position="73"/>
    </location>
</feature>
<dbReference type="EMBL" id="QZEW01000044">
    <property type="protein sequence ID" value="RJL13676.1"/>
    <property type="molecule type" value="Genomic_DNA"/>
</dbReference>
<evidence type="ECO:0000256" key="3">
    <source>
        <dbReference type="ARBA" id="ARBA00022475"/>
    </source>
</evidence>
<evidence type="ECO:0000256" key="5">
    <source>
        <dbReference type="ARBA" id="ARBA00022989"/>
    </source>
</evidence>
<sequence>MNSLVLIAIGLLGIMAGWAFHSRFIANRIYRLDPDFVTPAHQFRDGVDYVPTNRYVLWGHHFTSVADTAAIRGGREEEGERGVAGSVTTALPYGVCSLVH</sequence>
<dbReference type="PANTHER" id="PTHR30252">
    <property type="entry name" value="INNER MEMBRANE PEPTIDE TRANSPORTER"/>
    <property type="match status" value="1"/>
</dbReference>
<dbReference type="AlphaFoldDB" id="A0A419A669"/>
<comment type="subcellular location">
    <subcellularLocation>
        <location evidence="1">Cell membrane</location>
        <topology evidence="1">Multi-pass membrane protein</topology>
    </subcellularLocation>
</comment>
<dbReference type="Pfam" id="PF02554">
    <property type="entry name" value="CstA"/>
    <property type="match status" value="1"/>
</dbReference>
<keyword evidence="5" id="KW-1133">Transmembrane helix</keyword>
<dbReference type="PANTHER" id="PTHR30252:SF0">
    <property type="entry name" value="PEPTIDE TRANSPORTER CSTA"/>
    <property type="match status" value="1"/>
</dbReference>
<proteinExistence type="inferred from homology"/>
<dbReference type="RefSeq" id="WP_119898357.1">
    <property type="nucleotide sequence ID" value="NZ_QNRC01000013.1"/>
</dbReference>
<evidence type="ECO:0000256" key="2">
    <source>
        <dbReference type="ARBA" id="ARBA00007755"/>
    </source>
</evidence>
<evidence type="ECO:0000256" key="4">
    <source>
        <dbReference type="ARBA" id="ARBA00022692"/>
    </source>
</evidence>
<keyword evidence="6" id="KW-0472">Membrane</keyword>
<protein>
    <recommendedName>
        <fullName evidence="7">CstA N-terminal domain-containing protein</fullName>
    </recommendedName>
</protein>
<evidence type="ECO:0000259" key="7">
    <source>
        <dbReference type="Pfam" id="PF02554"/>
    </source>
</evidence>
<reference evidence="9" key="1">
    <citation type="submission" date="2018-09" db="EMBL/GenBank/DDBJ databases">
        <title>Paracoccus onubensis nov. sp. a moderate halophilic bacterium isolated from Gruta de las Maravillas (Aracena, Spain).</title>
        <authorList>
            <person name="Jurado V."/>
            <person name="Gutierrez-Patricio S."/>
            <person name="Gonzalez-Pimentel J.L."/>
            <person name="Miller A.Z."/>
            <person name="Laiz L."/>
            <person name="Saiz-Jimenez C."/>
        </authorList>
    </citation>
    <scope>NUCLEOTIDE SEQUENCE [LARGE SCALE GENOMIC DNA]</scope>
    <source>
        <strain evidence="9">DSM 26381</strain>
    </source>
</reference>
<dbReference type="InterPro" id="IPR051605">
    <property type="entry name" value="CstA"/>
</dbReference>
<keyword evidence="4" id="KW-0812">Transmembrane</keyword>
<dbReference type="InterPro" id="IPR003706">
    <property type="entry name" value="CstA_N"/>
</dbReference>
<keyword evidence="9" id="KW-1185">Reference proteome</keyword>
<name>A0A419A669_9RHOB</name>